<dbReference type="NCBIfam" id="TIGR00254">
    <property type="entry name" value="GGDEF"/>
    <property type="match status" value="2"/>
</dbReference>
<proteinExistence type="predicted"/>
<dbReference type="GO" id="GO:0071111">
    <property type="term" value="F:cyclic-guanylate-specific phosphodiesterase activity"/>
    <property type="evidence" value="ECO:0007669"/>
    <property type="project" value="UniProtKB-EC"/>
</dbReference>
<dbReference type="Pfam" id="PF00563">
    <property type="entry name" value="EAL"/>
    <property type="match status" value="1"/>
</dbReference>
<dbReference type="PANTHER" id="PTHR44757">
    <property type="entry name" value="DIGUANYLATE CYCLASE DGCP"/>
    <property type="match status" value="1"/>
</dbReference>
<dbReference type="SUPFAM" id="SSF141868">
    <property type="entry name" value="EAL domain-like"/>
    <property type="match status" value="1"/>
</dbReference>
<dbReference type="InterPro" id="IPR035919">
    <property type="entry name" value="EAL_sf"/>
</dbReference>
<dbReference type="Proteomes" id="UP000315003">
    <property type="component" value="Chromosome"/>
</dbReference>
<evidence type="ECO:0000259" key="3">
    <source>
        <dbReference type="PROSITE" id="PS50887"/>
    </source>
</evidence>
<dbReference type="PROSITE" id="PS50883">
    <property type="entry name" value="EAL"/>
    <property type="match status" value="1"/>
</dbReference>
<keyword evidence="4" id="KW-0378">Hydrolase</keyword>
<feature type="domain" description="EAL" evidence="2">
    <location>
        <begin position="429"/>
        <end position="686"/>
    </location>
</feature>
<dbReference type="SMART" id="SM00052">
    <property type="entry name" value="EAL"/>
    <property type="match status" value="1"/>
</dbReference>
<dbReference type="CDD" id="cd01949">
    <property type="entry name" value="GGDEF"/>
    <property type="match status" value="1"/>
</dbReference>
<reference evidence="4 5" key="1">
    <citation type="submission" date="2019-02" db="EMBL/GenBank/DDBJ databases">
        <title>Deep-cultivation of Planctomycetes and their phenomic and genomic characterization uncovers novel biology.</title>
        <authorList>
            <person name="Wiegand S."/>
            <person name="Jogler M."/>
            <person name="Boedeker C."/>
            <person name="Pinto D."/>
            <person name="Vollmers J."/>
            <person name="Rivas-Marin E."/>
            <person name="Kohn T."/>
            <person name="Peeters S.H."/>
            <person name="Heuer A."/>
            <person name="Rast P."/>
            <person name="Oberbeckmann S."/>
            <person name="Bunk B."/>
            <person name="Jeske O."/>
            <person name="Meyerdierks A."/>
            <person name="Storesund J.E."/>
            <person name="Kallscheuer N."/>
            <person name="Luecker S."/>
            <person name="Lage O.M."/>
            <person name="Pohl T."/>
            <person name="Merkel B.J."/>
            <person name="Hornburger P."/>
            <person name="Mueller R.-W."/>
            <person name="Bruemmer F."/>
            <person name="Labrenz M."/>
            <person name="Spormann A.M."/>
            <person name="Op den Camp H."/>
            <person name="Overmann J."/>
            <person name="Amann R."/>
            <person name="Jetten M.S.M."/>
            <person name="Mascher T."/>
            <person name="Medema M.H."/>
            <person name="Devos D.P."/>
            <person name="Kaster A.-K."/>
            <person name="Ovreas L."/>
            <person name="Rohde M."/>
            <person name="Galperin M.Y."/>
            <person name="Jogler C."/>
        </authorList>
    </citation>
    <scope>NUCLEOTIDE SEQUENCE [LARGE SCALE GENOMIC DNA]</scope>
    <source>
        <strain evidence="4 5">SV_7m_r</strain>
    </source>
</reference>
<dbReference type="SUPFAM" id="SSF52172">
    <property type="entry name" value="CheY-like"/>
    <property type="match status" value="1"/>
</dbReference>
<dbReference type="Pfam" id="PF00990">
    <property type="entry name" value="GGDEF"/>
    <property type="match status" value="2"/>
</dbReference>
<dbReference type="InterPro" id="IPR052155">
    <property type="entry name" value="Biofilm_reg_signaling"/>
</dbReference>
<dbReference type="InterPro" id="IPR029787">
    <property type="entry name" value="Nucleotide_cyclase"/>
</dbReference>
<dbReference type="Gene3D" id="3.40.50.2300">
    <property type="match status" value="1"/>
</dbReference>
<dbReference type="SUPFAM" id="SSF55073">
    <property type="entry name" value="Nucleotide cyclase"/>
    <property type="match status" value="2"/>
</dbReference>
<organism evidence="4 5">
    <name type="scientific">Stieleria bergensis</name>
    <dbReference type="NCBI Taxonomy" id="2528025"/>
    <lineage>
        <taxon>Bacteria</taxon>
        <taxon>Pseudomonadati</taxon>
        <taxon>Planctomycetota</taxon>
        <taxon>Planctomycetia</taxon>
        <taxon>Pirellulales</taxon>
        <taxon>Pirellulaceae</taxon>
        <taxon>Stieleria</taxon>
    </lineage>
</organism>
<evidence type="ECO:0000259" key="2">
    <source>
        <dbReference type="PROSITE" id="PS50883"/>
    </source>
</evidence>
<dbReference type="EMBL" id="CP036272">
    <property type="protein sequence ID" value="QDT57611.1"/>
    <property type="molecule type" value="Genomic_DNA"/>
</dbReference>
<feature type="domain" description="GGDEF" evidence="3">
    <location>
        <begin position="258"/>
        <end position="420"/>
    </location>
</feature>
<dbReference type="OrthoDB" id="9762141at2"/>
<evidence type="ECO:0000313" key="4">
    <source>
        <dbReference type="EMBL" id="QDT57611.1"/>
    </source>
</evidence>
<dbReference type="InterPro" id="IPR011006">
    <property type="entry name" value="CheY-like_superfamily"/>
</dbReference>
<name>A0A517SNA9_9BACT</name>
<dbReference type="SMART" id="SM00267">
    <property type="entry name" value="GGDEF"/>
    <property type="match status" value="1"/>
</dbReference>
<dbReference type="PANTHER" id="PTHR44757:SF2">
    <property type="entry name" value="BIOFILM ARCHITECTURE MAINTENANCE PROTEIN MBAA"/>
    <property type="match status" value="1"/>
</dbReference>
<evidence type="ECO:0000313" key="5">
    <source>
        <dbReference type="Proteomes" id="UP000315003"/>
    </source>
</evidence>
<dbReference type="EC" id="3.1.4.52" evidence="4"/>
<evidence type="ECO:0000256" key="1">
    <source>
        <dbReference type="SAM" id="MobiDB-lite"/>
    </source>
</evidence>
<sequence>MVEFHAERRLLIIDDHQQVHDDFFHILGAANTGLTVTSATKLIGPTSPSTDESSASSLSLAAQSLAAQSLAAQSMPAQGVPAHSSPVLGMPVFSIASTYSGKQAIAHVQKSVELNNRISVAFIDLQVSGELDALTTIERIWAIDPAVQIVICTSYTSGIWDSVVRRLGYSDQLLLLRQPMENDELRQIALALSEKYRLSLRQAQKLSVLTKEVKKRRQMESELREIAHRDALTQLPNRPFLLNRLETVLSNQGSHRQSVDALLFMDLDNFKVINDSLGHAAGDDLLSQVAQRLKQCLRDCDTAARGSADLKSDCNETITEETQEDGEPTERTIRLGGDEFVVMLERMTHYEDAIRVARRIVASIAEPFRLGNRKVTVGTSVGIAFLSDSIRDGHQLLSNADTAMYQAKNLGKGRIAVFDQSMHEALVARHQLENKMREALRDDKLELRYQPIINLRSGEIQGVEVLSRWRSDDGEFVPPGTFIAMAEEIGLITQFGEWVLRRSIMEFGQMLERFDPMHQPDVYLGVNVSRKQLNDVIFAERLSGLIEQTGYSPNLKIEMAEKGDARDHERVLRTMHGLHEAGIGIHIDDFGKSSTSLTCFHDYPIETVKIDRSFTSSIADDHGRAIIMQAVIQLSHHLMANVVCEGVETSEQLELLQCWGCDLAQGFYFAPALTIEELERLLRDPNRSHGLRELRRFLTSVDYSMPVRTPLGQSNAGGPAQIPLPSSAPILPSTGPYASDGR</sequence>
<accession>A0A517SNA9</accession>
<keyword evidence="5" id="KW-1185">Reference proteome</keyword>
<dbReference type="InterPro" id="IPR043128">
    <property type="entry name" value="Rev_trsase/Diguanyl_cyclase"/>
</dbReference>
<protein>
    <submittedName>
        <fullName evidence="4">Cyclic di-GMP phosphodiesterase Gmr</fullName>
        <ecNumber evidence="4">3.1.4.52</ecNumber>
    </submittedName>
</protein>
<dbReference type="Gene3D" id="3.30.70.270">
    <property type="match status" value="1"/>
</dbReference>
<dbReference type="CDD" id="cd01948">
    <property type="entry name" value="EAL"/>
    <property type="match status" value="1"/>
</dbReference>
<dbReference type="Gene3D" id="3.20.20.450">
    <property type="entry name" value="EAL domain"/>
    <property type="match status" value="1"/>
</dbReference>
<feature type="region of interest" description="Disordered" evidence="1">
    <location>
        <begin position="709"/>
        <end position="742"/>
    </location>
</feature>
<feature type="compositionally biased region" description="Low complexity" evidence="1">
    <location>
        <begin position="723"/>
        <end position="733"/>
    </location>
</feature>
<dbReference type="AlphaFoldDB" id="A0A517SNA9"/>
<dbReference type="InterPro" id="IPR000160">
    <property type="entry name" value="GGDEF_dom"/>
</dbReference>
<dbReference type="RefSeq" id="WP_145268212.1">
    <property type="nucleotide sequence ID" value="NZ_CP036272.1"/>
</dbReference>
<gene>
    <name evidence="4" type="primary">gmr</name>
    <name evidence="4" type="ORF">SV7mr_00940</name>
</gene>
<dbReference type="InterPro" id="IPR001633">
    <property type="entry name" value="EAL_dom"/>
</dbReference>
<dbReference type="PROSITE" id="PS50887">
    <property type="entry name" value="GGDEF"/>
    <property type="match status" value="1"/>
</dbReference>